<name>A0A8T2J2V4_9PIPI</name>
<organism evidence="12 13">
    <name type="scientific">Hymenochirus boettgeri</name>
    <name type="common">Congo dwarf clawed frog</name>
    <dbReference type="NCBI Taxonomy" id="247094"/>
    <lineage>
        <taxon>Eukaryota</taxon>
        <taxon>Metazoa</taxon>
        <taxon>Chordata</taxon>
        <taxon>Craniata</taxon>
        <taxon>Vertebrata</taxon>
        <taxon>Euteleostomi</taxon>
        <taxon>Amphibia</taxon>
        <taxon>Batrachia</taxon>
        <taxon>Anura</taxon>
        <taxon>Pipoidea</taxon>
        <taxon>Pipidae</taxon>
        <taxon>Pipinae</taxon>
        <taxon>Hymenochirus</taxon>
    </lineage>
</organism>
<dbReference type="AlphaFoldDB" id="A0A8T2J2V4"/>
<feature type="coiled-coil region" evidence="10">
    <location>
        <begin position="181"/>
        <end position="240"/>
    </location>
</feature>
<evidence type="ECO:0000256" key="4">
    <source>
        <dbReference type="ARBA" id="ARBA00022846"/>
    </source>
</evidence>
<evidence type="ECO:0000313" key="13">
    <source>
        <dbReference type="Proteomes" id="UP000812440"/>
    </source>
</evidence>
<keyword evidence="6" id="KW-0969">Cilium</keyword>
<evidence type="ECO:0000256" key="5">
    <source>
        <dbReference type="ARBA" id="ARBA00023054"/>
    </source>
</evidence>
<keyword evidence="5 10" id="KW-0175">Coiled coil</keyword>
<dbReference type="Pfam" id="PF05914">
    <property type="entry name" value="RIB43A"/>
    <property type="match status" value="1"/>
</dbReference>
<gene>
    <name evidence="12" type="ORF">GDO86_004981</name>
</gene>
<keyword evidence="4" id="KW-0282">Flagellum</keyword>
<evidence type="ECO:0000256" key="2">
    <source>
        <dbReference type="ARBA" id="ARBA00006875"/>
    </source>
</evidence>
<evidence type="ECO:0000256" key="1">
    <source>
        <dbReference type="ARBA" id="ARBA00004611"/>
    </source>
</evidence>
<dbReference type="EMBL" id="JAACNH010000006">
    <property type="protein sequence ID" value="KAG8438622.1"/>
    <property type="molecule type" value="Genomic_DNA"/>
</dbReference>
<keyword evidence="8" id="KW-0966">Cell projection</keyword>
<protein>
    <recommendedName>
        <fullName evidence="14">RIB43A domain with coiled-coils 2</fullName>
    </recommendedName>
</protein>
<evidence type="ECO:0008006" key="14">
    <source>
        <dbReference type="Google" id="ProtNLM"/>
    </source>
</evidence>
<feature type="compositionally biased region" description="Basic and acidic residues" evidence="11">
    <location>
        <begin position="1"/>
        <end position="38"/>
    </location>
</feature>
<evidence type="ECO:0000313" key="12">
    <source>
        <dbReference type="EMBL" id="KAG8438622.1"/>
    </source>
</evidence>
<comment type="caution">
    <text evidence="12">The sequence shown here is derived from an EMBL/GenBank/DDBJ whole genome shotgun (WGS) entry which is preliminary data.</text>
</comment>
<evidence type="ECO:0000256" key="6">
    <source>
        <dbReference type="ARBA" id="ARBA00023069"/>
    </source>
</evidence>
<reference evidence="12" key="1">
    <citation type="thesis" date="2020" institute="ProQuest LLC" country="789 East Eisenhower Parkway, Ann Arbor, MI, USA">
        <title>Comparative Genomics and Chromosome Evolution.</title>
        <authorList>
            <person name="Mudd A.B."/>
        </authorList>
    </citation>
    <scope>NUCLEOTIDE SEQUENCE</scope>
    <source>
        <strain evidence="12">Female2</strain>
        <tissue evidence="12">Blood</tissue>
    </source>
</reference>
<proteinExistence type="inferred from homology"/>
<evidence type="ECO:0000256" key="9">
    <source>
        <dbReference type="ARBA" id="ARBA00046435"/>
    </source>
</evidence>
<evidence type="ECO:0000256" key="7">
    <source>
        <dbReference type="ARBA" id="ARBA00023212"/>
    </source>
</evidence>
<keyword evidence="13" id="KW-1185">Reference proteome</keyword>
<feature type="region of interest" description="Disordered" evidence="11">
    <location>
        <begin position="1"/>
        <end position="39"/>
    </location>
</feature>
<dbReference type="InterPro" id="IPR008805">
    <property type="entry name" value="RIB43A"/>
</dbReference>
<comment type="similarity">
    <text evidence="2">Belongs to the RIB43A family.</text>
</comment>
<dbReference type="PANTHER" id="PTHR14517:SF10">
    <property type="entry name" value="RIB43A-LIKE WITH COILED-COILS PROTEIN 2"/>
    <property type="match status" value="1"/>
</dbReference>
<comment type="subcellular location">
    <subcellularLocation>
        <location evidence="1">Cytoplasm</location>
        <location evidence="1">Cytoskeleton</location>
        <location evidence="1">Flagellum axoneme</location>
    </subcellularLocation>
</comment>
<sequence length="278" mass="33284">MRRSERIPKKEHRREFDLSDPEALKKDLPPRVSDDDPRCTVSGVQRLLGEDLNMKNRKMIQQEQLREWSLQQQQEWEQARERQQFAGTRMILDRGRRIQQLELQSRRAVCAAVKDFNRVQADEFTERKKLDKKQDEEDNSVEMFNLVNGDLLSENPSQASSAFGSHRVVTDRWKGMSPKQLEQIQNVQQEQMREKMRLQEEERLRTAEMDRQRIQTDRMMILLERQQKRQEKELRKAQDHTNLQLAQAHTAQKRYLDKEVFANAPTDIYFEQFNTTSR</sequence>
<evidence type="ECO:0000256" key="8">
    <source>
        <dbReference type="ARBA" id="ARBA00023273"/>
    </source>
</evidence>
<keyword evidence="3" id="KW-0963">Cytoplasm</keyword>
<evidence type="ECO:0000256" key="3">
    <source>
        <dbReference type="ARBA" id="ARBA00022490"/>
    </source>
</evidence>
<accession>A0A8T2J2V4</accession>
<keyword evidence="7" id="KW-0206">Cytoskeleton</keyword>
<dbReference type="PANTHER" id="PTHR14517">
    <property type="entry name" value="RIB43A-RELATED"/>
    <property type="match status" value="1"/>
</dbReference>
<comment type="subunit">
    <text evidence="9">Microtubule inner protein component of sperm flagellar doublet microtubules.</text>
</comment>
<evidence type="ECO:0000256" key="10">
    <source>
        <dbReference type="SAM" id="Coils"/>
    </source>
</evidence>
<evidence type="ECO:0000256" key="11">
    <source>
        <dbReference type="SAM" id="MobiDB-lite"/>
    </source>
</evidence>
<dbReference type="OrthoDB" id="429119at2759"/>
<dbReference type="Proteomes" id="UP000812440">
    <property type="component" value="Chromosome 3"/>
</dbReference>